<dbReference type="Gene3D" id="2.60.120.1440">
    <property type="match status" value="1"/>
</dbReference>
<accession>A0ABN1HQH8</accession>
<evidence type="ECO:0000313" key="4">
    <source>
        <dbReference type="Proteomes" id="UP001500238"/>
    </source>
</evidence>
<dbReference type="InterPro" id="IPR032623">
    <property type="entry name" value="FecR_N"/>
</dbReference>
<sequence length="318" mass="34119">MAVEREDEAHADAIDWLLRLPTATAADWQAFTDWLEADEAHVRAYDALTLADADLDAAIVPPDWTPVMPAPRPARWRNRWSYTGAGGLVAAGVAAAVIVPQSATPPVGRIVETRAGEQRVLRLADGSRVAMNGGTRLAIADARERSVVLERGEAVFDVVHDEAHAFVVRSGDMRMQDVGTVFDVARVGHHLSVQVAEGAVLFQPQDARIMLSAGAALSHVDGGSTRMSGVAVDDVGGWRRQRLAFRETPVRLVAAALERSTGVAVTVMPNLQEVPFTGSIRVAGPADRMMPRVAALIGARAVRNGGRWTLVQRETPVP</sequence>
<dbReference type="PIRSF" id="PIRSF018266">
    <property type="entry name" value="FecR"/>
    <property type="match status" value="1"/>
</dbReference>
<dbReference type="PANTHER" id="PTHR30273">
    <property type="entry name" value="PERIPLASMIC SIGNAL SENSOR AND SIGMA FACTOR ACTIVATOR FECR-RELATED"/>
    <property type="match status" value="1"/>
</dbReference>
<dbReference type="PANTHER" id="PTHR30273:SF2">
    <property type="entry name" value="PROTEIN FECR"/>
    <property type="match status" value="1"/>
</dbReference>
<feature type="domain" description="FecR N-terminal" evidence="2">
    <location>
        <begin position="12"/>
        <end position="47"/>
    </location>
</feature>
<dbReference type="Pfam" id="PF04773">
    <property type="entry name" value="FecR"/>
    <property type="match status" value="1"/>
</dbReference>
<dbReference type="Proteomes" id="UP001500238">
    <property type="component" value="Unassembled WGS sequence"/>
</dbReference>
<dbReference type="Pfam" id="PF16220">
    <property type="entry name" value="DUF4880"/>
    <property type="match status" value="1"/>
</dbReference>
<dbReference type="InterPro" id="IPR006860">
    <property type="entry name" value="FecR"/>
</dbReference>
<reference evidence="3 4" key="1">
    <citation type="journal article" date="2019" name="Int. J. Syst. Evol. Microbiol.">
        <title>The Global Catalogue of Microorganisms (GCM) 10K type strain sequencing project: providing services to taxonomists for standard genome sequencing and annotation.</title>
        <authorList>
            <consortium name="The Broad Institute Genomics Platform"/>
            <consortium name="The Broad Institute Genome Sequencing Center for Infectious Disease"/>
            <person name="Wu L."/>
            <person name="Ma J."/>
        </authorList>
    </citation>
    <scope>NUCLEOTIDE SEQUENCE [LARGE SCALE GENOMIC DNA]</scope>
    <source>
        <strain evidence="3 4">JCM 14603</strain>
    </source>
</reference>
<feature type="domain" description="FecR protein" evidence="1">
    <location>
        <begin position="111"/>
        <end position="200"/>
    </location>
</feature>
<organism evidence="3 4">
    <name type="scientific">Sphingomonas insulae</name>
    <dbReference type="NCBI Taxonomy" id="424800"/>
    <lineage>
        <taxon>Bacteria</taxon>
        <taxon>Pseudomonadati</taxon>
        <taxon>Pseudomonadota</taxon>
        <taxon>Alphaproteobacteria</taxon>
        <taxon>Sphingomonadales</taxon>
        <taxon>Sphingomonadaceae</taxon>
        <taxon>Sphingomonas</taxon>
    </lineage>
</organism>
<dbReference type="RefSeq" id="WP_163958637.1">
    <property type="nucleotide sequence ID" value="NZ_BAAAES010000007.1"/>
</dbReference>
<protein>
    <submittedName>
        <fullName evidence="3">FecR domain-containing protein</fullName>
    </submittedName>
</protein>
<name>A0ABN1HQH8_9SPHN</name>
<keyword evidence="4" id="KW-1185">Reference proteome</keyword>
<evidence type="ECO:0000313" key="3">
    <source>
        <dbReference type="EMBL" id="GAA0662738.1"/>
    </source>
</evidence>
<comment type="caution">
    <text evidence="3">The sequence shown here is derived from an EMBL/GenBank/DDBJ whole genome shotgun (WGS) entry which is preliminary data.</text>
</comment>
<proteinExistence type="predicted"/>
<dbReference type="InterPro" id="IPR012373">
    <property type="entry name" value="Ferrdict_sens_TM"/>
</dbReference>
<gene>
    <name evidence="3" type="ORF">GCM10009102_09610</name>
</gene>
<dbReference type="EMBL" id="BAAAES010000007">
    <property type="protein sequence ID" value="GAA0662738.1"/>
    <property type="molecule type" value="Genomic_DNA"/>
</dbReference>
<evidence type="ECO:0000259" key="2">
    <source>
        <dbReference type="Pfam" id="PF16220"/>
    </source>
</evidence>
<evidence type="ECO:0000259" key="1">
    <source>
        <dbReference type="Pfam" id="PF04773"/>
    </source>
</evidence>